<accession>A0A5U9KXQ9</accession>
<evidence type="ECO:0000259" key="5">
    <source>
        <dbReference type="Pfam" id="PF00149"/>
    </source>
</evidence>
<sequence>MNCKTIILRFRDLVTPAGETITRHQEIIKAKGSVWWGWWAKPDERVSSEFIKIKQNLAGKPLGIFLFDSGQKKLYEAKLKDIFLNGDLAPCPDPEMSPAYYAEQCYHLWFEVFDINQINDGVINDYAYSDKVKDFFDDPTLFSVFDNKQVSGLRELRFQDRTIWFVNDYDPTKHESHEILLNDANIGIPGVFPKRPVDLHNGKVVWFSDIHFDEDKEKHQFNQVNQLSLSKILIGRRDLDIDGMIISGDLTWKATKKEFELTTNFFNDICSVKRVKYDAIGFCPGNHDVSFSKTLPADVKRALNNYHEAQMGKKKITKADWNILAARSLSNKSKENYKNFFKLTVGTEPNEFLSMGKRFIIRNQKIVDFCFLNSNFLQQHQLAFQGQGFVGAEQLDDAEKKMLWQNNEKIKGGYRVVVLHHNLYPVNYTSEPYVSAPASLVYDTEAIIQWCFKHGVDLILHGHTHERFMTKVSRRIDGCTKSLWISGLGSSGVISSHLVGFNEFAEIDFNDEKINIKFYNIKNNAIDDQFEIINLD</sequence>
<dbReference type="Pfam" id="PF00149">
    <property type="entry name" value="Metallophos"/>
    <property type="match status" value="1"/>
</dbReference>
<evidence type="ECO:0000256" key="3">
    <source>
        <dbReference type="ARBA" id="ARBA00023004"/>
    </source>
</evidence>
<dbReference type="GO" id="GO:0016787">
    <property type="term" value="F:hydrolase activity"/>
    <property type="evidence" value="ECO:0007669"/>
    <property type="project" value="UniProtKB-KW"/>
</dbReference>
<name>A0A5U9KXQ9_SALNE</name>
<dbReference type="Pfam" id="PF24405">
    <property type="entry name" value="Pua-like"/>
    <property type="match status" value="1"/>
</dbReference>
<dbReference type="InterPro" id="IPR057406">
    <property type="entry name" value="Pua-like_dom"/>
</dbReference>
<keyword evidence="3" id="KW-0408">Iron</keyword>
<dbReference type="InterPro" id="IPR029052">
    <property type="entry name" value="Metallo-depent_PP-like"/>
</dbReference>
<dbReference type="AlphaFoldDB" id="A0A5U9KXQ9"/>
<comment type="similarity">
    <text evidence="4">Belongs to the cyclic nucleotide phosphodiesterase class-III family.</text>
</comment>
<organism evidence="7">
    <name type="scientific">Salmonella newport</name>
    <dbReference type="NCBI Taxonomy" id="108619"/>
    <lineage>
        <taxon>Bacteria</taxon>
        <taxon>Pseudomonadati</taxon>
        <taxon>Pseudomonadota</taxon>
        <taxon>Gammaproteobacteria</taxon>
        <taxon>Enterobacterales</taxon>
        <taxon>Enterobacteriaceae</taxon>
        <taxon>Salmonella</taxon>
    </lineage>
</organism>
<feature type="domain" description="Pua-like" evidence="6">
    <location>
        <begin position="6"/>
        <end position="169"/>
    </location>
</feature>
<feature type="domain" description="Calcineurin-like phosphoesterase" evidence="5">
    <location>
        <begin position="203"/>
        <end position="466"/>
    </location>
</feature>
<proteinExistence type="inferred from homology"/>
<dbReference type="PANTHER" id="PTHR42988">
    <property type="entry name" value="PHOSPHOHYDROLASE"/>
    <property type="match status" value="1"/>
</dbReference>
<dbReference type="Gene3D" id="3.60.21.10">
    <property type="match status" value="1"/>
</dbReference>
<dbReference type="EMBL" id="AAGUYM010000051">
    <property type="protein sequence ID" value="EBS2696055.1"/>
    <property type="molecule type" value="Genomic_DNA"/>
</dbReference>
<evidence type="ECO:0000259" key="6">
    <source>
        <dbReference type="Pfam" id="PF24405"/>
    </source>
</evidence>
<dbReference type="InterPro" id="IPR050884">
    <property type="entry name" value="CNP_phosphodiesterase-III"/>
</dbReference>
<evidence type="ECO:0000256" key="4">
    <source>
        <dbReference type="ARBA" id="ARBA00025742"/>
    </source>
</evidence>
<evidence type="ECO:0000313" key="7">
    <source>
        <dbReference type="EMBL" id="EBS2696055.1"/>
    </source>
</evidence>
<comment type="caution">
    <text evidence="7">The sequence shown here is derived from an EMBL/GenBank/DDBJ whole genome shotgun (WGS) entry which is preliminary data.</text>
</comment>
<reference evidence="7" key="1">
    <citation type="submission" date="2018-07" db="EMBL/GenBank/DDBJ databases">
        <authorList>
            <person name="Ashton P.M."/>
            <person name="Dallman T."/>
            <person name="Nair S."/>
            <person name="De Pinna E."/>
            <person name="Peters T."/>
            <person name="Grant K."/>
        </authorList>
    </citation>
    <scope>NUCLEOTIDE SEQUENCE [LARGE SCALE GENOMIC DNA]</scope>
    <source>
        <strain evidence="7">436933</strain>
    </source>
</reference>
<dbReference type="GO" id="GO:0046872">
    <property type="term" value="F:metal ion binding"/>
    <property type="evidence" value="ECO:0007669"/>
    <property type="project" value="UniProtKB-KW"/>
</dbReference>
<dbReference type="SUPFAM" id="SSF56300">
    <property type="entry name" value="Metallo-dependent phosphatases"/>
    <property type="match status" value="1"/>
</dbReference>
<dbReference type="InterPro" id="IPR004843">
    <property type="entry name" value="Calcineurin-like_PHP"/>
</dbReference>
<dbReference type="Proteomes" id="UP000839726">
    <property type="component" value="Unassembled WGS sequence"/>
</dbReference>
<protein>
    <submittedName>
        <fullName evidence="7">Calcineurin phosphoesterase</fullName>
    </submittedName>
</protein>
<keyword evidence="2" id="KW-0378">Hydrolase</keyword>
<evidence type="ECO:0000256" key="1">
    <source>
        <dbReference type="ARBA" id="ARBA00022723"/>
    </source>
</evidence>
<evidence type="ECO:0000256" key="2">
    <source>
        <dbReference type="ARBA" id="ARBA00022801"/>
    </source>
</evidence>
<gene>
    <name evidence="7" type="ORF">DRY71_25610</name>
</gene>
<dbReference type="PANTHER" id="PTHR42988:SF2">
    <property type="entry name" value="CYCLIC NUCLEOTIDE PHOSPHODIESTERASE CBUA0032-RELATED"/>
    <property type="match status" value="1"/>
</dbReference>
<keyword evidence="1" id="KW-0479">Metal-binding</keyword>